<dbReference type="Proteomes" id="UP000604046">
    <property type="component" value="Unassembled WGS sequence"/>
</dbReference>
<evidence type="ECO:0000256" key="1">
    <source>
        <dbReference type="ARBA" id="ARBA00022679"/>
    </source>
</evidence>
<dbReference type="SUPFAM" id="SSF53448">
    <property type="entry name" value="Nucleotide-diphospho-sugar transferases"/>
    <property type="match status" value="1"/>
</dbReference>
<evidence type="ECO:0000313" key="3">
    <source>
        <dbReference type="Proteomes" id="UP000604046"/>
    </source>
</evidence>
<protein>
    <recommendedName>
        <fullName evidence="4">Alpha 1,4-glycosyltransferase domain-containing protein</fullName>
    </recommendedName>
</protein>
<keyword evidence="1" id="KW-0808">Transferase</keyword>
<dbReference type="GO" id="GO:0000030">
    <property type="term" value="F:mannosyltransferase activity"/>
    <property type="evidence" value="ECO:0007669"/>
    <property type="project" value="TreeGrafter"/>
</dbReference>
<dbReference type="GO" id="GO:0016020">
    <property type="term" value="C:membrane"/>
    <property type="evidence" value="ECO:0007669"/>
    <property type="project" value="GOC"/>
</dbReference>
<evidence type="ECO:0000313" key="2">
    <source>
        <dbReference type="EMBL" id="CAE7552693.1"/>
    </source>
</evidence>
<dbReference type="InterPro" id="IPR029044">
    <property type="entry name" value="Nucleotide-diphossugar_trans"/>
</dbReference>
<dbReference type="Gene3D" id="3.90.550.20">
    <property type="match status" value="1"/>
</dbReference>
<sequence length="651" mass="71885">MHKAAKAAVRFLAAPENAKAKWLQSLYETTSEPEGFLPLQDQKVEAVLLAVLQDTGIQRPRETFLVCELLARGFRSGGAPSPRRAAESQAEKPLDLLSTTAACRASEVRALLKLLQPTGPEDAAGDSKGAEESADVGVGRISPAEVRISARKALLTLACAHRGAFSATLLEFLQDPGAIPELLAVGTAAGEEGQRLVVELLVRGFDSPVVQCFADSALAGDRKRLLNQLFMSRDAFVRVTVGILLAALLCHEGYGEAAQAEAGIAAVSEELETLSPAQPLESELADLQRVLAEEDCWLWLCRLAAVRRWPAASNFALLVMLRLVQPSPEKLTETAGKFKPHFAQHVQDGADLDSLALLAQRPLPKASKSQTTRKAGKQGIKIPPNVLFNYKFNVLKATKQQLQENPLLGVMQLNVKHTVGLFGSNVSHVHFWDDDQCISELKQLKQFGGEELAEGFQSLRHGKYKSDLCRLAQLWKYGGYYFDTDILPVKSMRDYLDPDTTFASVRGMYSKEIFQAFLAATPKNKLIGENLKSFGKWLKERPRSQEPANIGPKLMWKSMRKTGGRFKKAPEFVTGSEKIQLFQEHRIAYWRSGKEPIEGLLTGHSKWGDCNIAVVDQDTDEVVMYPRVISHNDDTCSEQKKLIVQHFLVES</sequence>
<evidence type="ECO:0008006" key="4">
    <source>
        <dbReference type="Google" id="ProtNLM"/>
    </source>
</evidence>
<accession>A0A812U2Y8</accession>
<dbReference type="OrthoDB" id="407609at2759"/>
<dbReference type="EMBL" id="CAJNDS010002635">
    <property type="protein sequence ID" value="CAE7552693.1"/>
    <property type="molecule type" value="Genomic_DNA"/>
</dbReference>
<comment type="caution">
    <text evidence="2">The sequence shown here is derived from an EMBL/GenBank/DDBJ whole genome shotgun (WGS) entry which is preliminary data.</text>
</comment>
<proteinExistence type="predicted"/>
<name>A0A812U2Y8_9DINO</name>
<dbReference type="InterPro" id="IPR051706">
    <property type="entry name" value="Glycosyltransferase_domain"/>
</dbReference>
<keyword evidence="3" id="KW-1185">Reference proteome</keyword>
<dbReference type="InterPro" id="IPR007577">
    <property type="entry name" value="GlycoTrfase_DXD_sugar-bd_CS"/>
</dbReference>
<dbReference type="GO" id="GO:0051999">
    <property type="term" value="P:mannosyl-inositol phosphorylceramide biosynthetic process"/>
    <property type="evidence" value="ECO:0007669"/>
    <property type="project" value="TreeGrafter"/>
</dbReference>
<reference evidence="2" key="1">
    <citation type="submission" date="2021-02" db="EMBL/GenBank/DDBJ databases">
        <authorList>
            <person name="Dougan E. K."/>
            <person name="Rhodes N."/>
            <person name="Thang M."/>
            <person name="Chan C."/>
        </authorList>
    </citation>
    <scope>NUCLEOTIDE SEQUENCE</scope>
</reference>
<dbReference type="AlphaFoldDB" id="A0A812U2Y8"/>
<dbReference type="PANTHER" id="PTHR32385">
    <property type="entry name" value="MANNOSYL PHOSPHORYLINOSITOL CERAMIDE SYNTHASE"/>
    <property type="match status" value="1"/>
</dbReference>
<gene>
    <name evidence="2" type="ORF">SNAT2548_LOCUS31042</name>
</gene>
<dbReference type="Pfam" id="PF04488">
    <property type="entry name" value="Gly_transf_sug"/>
    <property type="match status" value="1"/>
</dbReference>
<organism evidence="2 3">
    <name type="scientific">Symbiodinium natans</name>
    <dbReference type="NCBI Taxonomy" id="878477"/>
    <lineage>
        <taxon>Eukaryota</taxon>
        <taxon>Sar</taxon>
        <taxon>Alveolata</taxon>
        <taxon>Dinophyceae</taxon>
        <taxon>Suessiales</taxon>
        <taxon>Symbiodiniaceae</taxon>
        <taxon>Symbiodinium</taxon>
    </lineage>
</organism>
<dbReference type="PANTHER" id="PTHR32385:SF15">
    <property type="entry name" value="INOSITOL PHOSPHOCERAMIDE MANNOSYLTRANSFERASE 1"/>
    <property type="match status" value="1"/>
</dbReference>